<dbReference type="RefSeq" id="XP_009055716.1">
    <property type="nucleotide sequence ID" value="XM_009057468.1"/>
</dbReference>
<comment type="subcellular location">
    <subcellularLocation>
        <location evidence="1">Nucleus</location>
    </subcellularLocation>
</comment>
<feature type="compositionally biased region" description="Acidic residues" evidence="4">
    <location>
        <begin position="145"/>
        <end position="158"/>
    </location>
</feature>
<evidence type="ECO:0008006" key="7">
    <source>
        <dbReference type="Google" id="ProtNLM"/>
    </source>
</evidence>
<feature type="region of interest" description="Disordered" evidence="4">
    <location>
        <begin position="274"/>
        <end position="327"/>
    </location>
</feature>
<feature type="compositionally biased region" description="Acidic residues" evidence="4">
    <location>
        <begin position="1060"/>
        <end position="1072"/>
    </location>
</feature>
<feature type="compositionally biased region" description="Acidic residues" evidence="4">
    <location>
        <begin position="175"/>
        <end position="200"/>
    </location>
</feature>
<feature type="compositionally biased region" description="Basic and acidic residues" evidence="4">
    <location>
        <begin position="712"/>
        <end position="724"/>
    </location>
</feature>
<keyword evidence="6" id="KW-1185">Reference proteome</keyword>
<feature type="compositionally biased region" description="Basic and acidic residues" evidence="4">
    <location>
        <begin position="444"/>
        <end position="455"/>
    </location>
</feature>
<dbReference type="PANTHER" id="PTHR14396:SF10">
    <property type="entry name" value="CLASPIN"/>
    <property type="match status" value="1"/>
</dbReference>
<feature type="compositionally biased region" description="Acidic residues" evidence="4">
    <location>
        <begin position="68"/>
        <end position="77"/>
    </location>
</feature>
<feature type="region of interest" description="Disordered" evidence="4">
    <location>
        <begin position="1147"/>
        <end position="1243"/>
    </location>
</feature>
<evidence type="ECO:0000256" key="2">
    <source>
        <dbReference type="ARBA" id="ARBA00022553"/>
    </source>
</evidence>
<feature type="compositionally biased region" description="Polar residues" evidence="4">
    <location>
        <begin position="1175"/>
        <end position="1187"/>
    </location>
</feature>
<evidence type="ECO:0000256" key="3">
    <source>
        <dbReference type="ARBA" id="ARBA00023242"/>
    </source>
</evidence>
<dbReference type="AlphaFoldDB" id="V4AEF2"/>
<feature type="compositionally biased region" description="Acidic residues" evidence="4">
    <location>
        <begin position="101"/>
        <end position="113"/>
    </location>
</feature>
<dbReference type="GO" id="GO:0010997">
    <property type="term" value="F:anaphase-promoting complex binding"/>
    <property type="evidence" value="ECO:0007669"/>
    <property type="project" value="TreeGrafter"/>
</dbReference>
<feature type="compositionally biased region" description="Acidic residues" evidence="4">
    <location>
        <begin position="1"/>
        <end position="12"/>
    </location>
</feature>
<feature type="compositionally biased region" description="Basic and acidic residues" evidence="4">
    <location>
        <begin position="78"/>
        <end position="100"/>
    </location>
</feature>
<feature type="compositionally biased region" description="Basic and acidic residues" evidence="4">
    <location>
        <begin position="114"/>
        <end position="124"/>
    </location>
</feature>
<dbReference type="STRING" id="225164.V4AEF2"/>
<feature type="region of interest" description="Disordered" evidence="4">
    <location>
        <begin position="957"/>
        <end position="976"/>
    </location>
</feature>
<dbReference type="GO" id="GO:0007095">
    <property type="term" value="P:mitotic G2 DNA damage checkpoint signaling"/>
    <property type="evidence" value="ECO:0007669"/>
    <property type="project" value="TreeGrafter"/>
</dbReference>
<dbReference type="EMBL" id="KB201891">
    <property type="protein sequence ID" value="ESO93515.1"/>
    <property type="molecule type" value="Genomic_DNA"/>
</dbReference>
<feature type="compositionally biased region" description="Basic and acidic residues" evidence="4">
    <location>
        <begin position="1161"/>
        <end position="1173"/>
    </location>
</feature>
<dbReference type="GO" id="GO:0005634">
    <property type="term" value="C:nucleus"/>
    <property type="evidence" value="ECO:0007669"/>
    <property type="project" value="UniProtKB-SubCell"/>
</dbReference>
<keyword evidence="2" id="KW-0597">Phosphoprotein</keyword>
<feature type="compositionally biased region" description="Basic and acidic residues" evidence="4">
    <location>
        <begin position="356"/>
        <end position="388"/>
    </location>
</feature>
<gene>
    <name evidence="5" type="ORF">LOTGIDRAFT_232593</name>
</gene>
<feature type="compositionally biased region" description="Acidic residues" evidence="4">
    <location>
        <begin position="600"/>
        <end position="677"/>
    </location>
</feature>
<feature type="compositionally biased region" description="Basic and acidic residues" evidence="4">
    <location>
        <begin position="14"/>
        <end position="47"/>
    </location>
</feature>
<evidence type="ECO:0000313" key="5">
    <source>
        <dbReference type="EMBL" id="ESO93515.1"/>
    </source>
</evidence>
<feature type="compositionally biased region" description="Basic and acidic residues" evidence="4">
    <location>
        <begin position="219"/>
        <end position="247"/>
    </location>
</feature>
<dbReference type="PANTHER" id="PTHR14396">
    <property type="entry name" value="CLASPIN"/>
    <property type="match status" value="1"/>
</dbReference>
<feature type="compositionally biased region" description="Acidic residues" evidence="4">
    <location>
        <begin position="725"/>
        <end position="740"/>
    </location>
</feature>
<evidence type="ECO:0000256" key="4">
    <source>
        <dbReference type="SAM" id="MobiDB-lite"/>
    </source>
</evidence>
<organism evidence="5 6">
    <name type="scientific">Lottia gigantea</name>
    <name type="common">Giant owl limpet</name>
    <dbReference type="NCBI Taxonomy" id="225164"/>
    <lineage>
        <taxon>Eukaryota</taxon>
        <taxon>Metazoa</taxon>
        <taxon>Spiralia</taxon>
        <taxon>Lophotrochozoa</taxon>
        <taxon>Mollusca</taxon>
        <taxon>Gastropoda</taxon>
        <taxon>Patellogastropoda</taxon>
        <taxon>Lottioidea</taxon>
        <taxon>Lottiidae</taxon>
        <taxon>Lottia</taxon>
    </lineage>
</organism>
<feature type="compositionally biased region" description="Acidic residues" evidence="4">
    <location>
        <begin position="896"/>
        <end position="906"/>
    </location>
</feature>
<dbReference type="OMA" id="ERFNFRP"/>
<feature type="region of interest" description="Disordered" evidence="4">
    <location>
        <begin position="342"/>
        <end position="464"/>
    </location>
</feature>
<sequence length="1243" mass="141275">MVGIEVENESEEVGSLKEEKVLDANEKSDSGMDDDSVKTDSPEKIDMDSESEDEIIVTKKQKRKVILEDSDEDEEDSESKKEDDVEKPVEEKFIKNKSAEDVLEEVMNEDENSEKESDNEKAESNSESQDTNILQPPKPMFGDSDIYDAEESSDDEQETEKKKSSDNNNNSSDSDSNESDSNDDEGREEPGEDEGFDESTIDPKLLAKLKKFKGAGKTATRESKQRKAKDEALNIHSESQRLVRESHINLPYHQPTPKSLNDFLARASKKQEQYKCLRSVRDTKNARVIEETLSEKKEKSPKKVTPSRETKTSSSAEKDNSKKDLNDEASKTYLFDTLCSLKNTENDSGDELPDITPRDLNKDFSNSEKGDDDTEIKSAEKVSAKSSEDSQMDTESNLETEMCKSSDQGAKVENDVEFSSKCLNDDSDSNSEKCSNNDKTVISDSEKLPELKSTDTLESTQTPKQKILSRLNLCIEEMPKLSGTPDDFIDFDNEANTPKNPELNKFMDRFLKHSKKKQHKKSKDVNISIVQKESTGGDKEELKLNSFTYHIDDDDDDTVSKTGEDIPGAKLLTLKEKLEAAMKVKREVLRQKREEMYNLENEEGFEEGEDNLLDNEDELTDGSDTDIEDDDFDKQFGDEEYDDEEQEKVENPFADDEAEDEDEKEDGDVNNEDEDDEGTMKLQLETSDEEDEEIKKPSKSQRVVISDDEESRDTVDNNIDKGHEEEMDSNNDAIDNEDELSPLSKHLKSNTPKMSRIGSLTLPIENTQDLYNDTQDGFNNTNYPVSDTQPSQSLNYLLDSQSQMLDADGFLKVRSTQPTRRSLGIEDFPQQTQDNMEELLGLCSGRFVESSNTDKKKKLFNNDVSTQDNDMDELVGLCSGVFATAKSQGLKRKLEDDDDDDEDEESTNLLLSEDEATQKLEDNESSSDDETPNIIIKQKKKKGFKTKDGKIRADFVDEEAELSGSEYESDENLDIEDEEDILMEEEGDKDNAVSETELRDQVGRAHLKQVIDEDHREIVRLKEMYLPDGDLHSDSAGRMRRFRWSNIDEGSQQDMFGNDSEGEEGADENEAAEELKWRMERHEREKFLEEQKENEEKESLEREDSQILKFGKCFLQKKDPNKTTLQRSVSLPVNSTQTETDSTFIKPSLKSSKRGSFLNRSKKDLAKIADRTKSKMNPNQTTHSRNFVFQVISPDKNKTEPEITVTKTTPSSKVKKPPTKKQKLDTKKNTKSQNSSLFKLLEN</sequence>
<dbReference type="GO" id="GO:0033314">
    <property type="term" value="P:mitotic DNA replication checkpoint signaling"/>
    <property type="evidence" value="ECO:0007669"/>
    <property type="project" value="TreeGrafter"/>
</dbReference>
<dbReference type="HOGENOM" id="CLU_266503_0_0_1"/>
<accession>V4AEF2</accession>
<evidence type="ECO:0000313" key="6">
    <source>
        <dbReference type="Proteomes" id="UP000030746"/>
    </source>
</evidence>
<feature type="region of interest" description="Disordered" evidence="4">
    <location>
        <begin position="597"/>
        <end position="754"/>
    </location>
</feature>
<feature type="compositionally biased region" description="Polar residues" evidence="4">
    <location>
        <begin position="399"/>
        <end position="408"/>
    </location>
</feature>
<dbReference type="InterPro" id="IPR024146">
    <property type="entry name" value="Claspin"/>
</dbReference>
<feature type="compositionally biased region" description="Polar residues" evidence="4">
    <location>
        <begin position="432"/>
        <end position="443"/>
    </location>
</feature>
<feature type="region of interest" description="Disordered" evidence="4">
    <location>
        <begin position="1045"/>
        <end position="1078"/>
    </location>
</feature>
<feature type="compositionally biased region" description="Basic and acidic residues" evidence="4">
    <location>
        <begin position="274"/>
        <end position="298"/>
    </location>
</feature>
<keyword evidence="3" id="KW-0539">Nucleus</keyword>
<feature type="region of interest" description="Disordered" evidence="4">
    <location>
        <begin position="1"/>
        <end position="259"/>
    </location>
</feature>
<dbReference type="CTD" id="20248983"/>
<feature type="region of interest" description="Disordered" evidence="4">
    <location>
        <begin position="514"/>
        <end position="537"/>
    </location>
</feature>
<dbReference type="KEGG" id="lgi:LOTGIDRAFT_232593"/>
<dbReference type="OrthoDB" id="5859781at2759"/>
<reference evidence="5 6" key="1">
    <citation type="journal article" date="2013" name="Nature">
        <title>Insights into bilaterian evolution from three spiralian genomes.</title>
        <authorList>
            <person name="Simakov O."/>
            <person name="Marletaz F."/>
            <person name="Cho S.J."/>
            <person name="Edsinger-Gonzales E."/>
            <person name="Havlak P."/>
            <person name="Hellsten U."/>
            <person name="Kuo D.H."/>
            <person name="Larsson T."/>
            <person name="Lv J."/>
            <person name="Arendt D."/>
            <person name="Savage R."/>
            <person name="Osoegawa K."/>
            <person name="de Jong P."/>
            <person name="Grimwood J."/>
            <person name="Chapman J.A."/>
            <person name="Shapiro H."/>
            <person name="Aerts A."/>
            <person name="Otillar R.P."/>
            <person name="Terry A.Y."/>
            <person name="Boore J.L."/>
            <person name="Grigoriev I.V."/>
            <person name="Lindberg D.R."/>
            <person name="Seaver E.C."/>
            <person name="Weisblat D.A."/>
            <person name="Putnam N.H."/>
            <person name="Rokhsar D.S."/>
        </authorList>
    </citation>
    <scope>NUCLEOTIDE SEQUENCE [LARGE SCALE GENOMIC DNA]</scope>
</reference>
<protein>
    <recommendedName>
        <fullName evidence="7">Claspin</fullName>
    </recommendedName>
</protein>
<dbReference type="Proteomes" id="UP000030746">
    <property type="component" value="Unassembled WGS sequence"/>
</dbReference>
<dbReference type="GeneID" id="20248983"/>
<evidence type="ECO:0000256" key="1">
    <source>
        <dbReference type="ARBA" id="ARBA00004123"/>
    </source>
</evidence>
<proteinExistence type="predicted"/>
<feature type="region of interest" description="Disordered" evidence="4">
    <location>
        <begin position="889"/>
        <end position="935"/>
    </location>
</feature>
<feature type="compositionally biased region" description="Basic and acidic residues" evidence="4">
    <location>
        <begin position="306"/>
        <end position="327"/>
    </location>
</feature>
<name>V4AEF2_LOTGI</name>